<dbReference type="GO" id="GO:0030246">
    <property type="term" value="F:carbohydrate binding"/>
    <property type="evidence" value="ECO:0007669"/>
    <property type="project" value="UniProtKB-KW"/>
</dbReference>
<dbReference type="InterPro" id="IPR033734">
    <property type="entry name" value="Jacalin-like_lectin_dom_plant"/>
</dbReference>
<organism evidence="3 4">
    <name type="scientific">Ensete ventricosum</name>
    <name type="common">Abyssinian banana</name>
    <name type="synonym">Musa ensete</name>
    <dbReference type="NCBI Taxonomy" id="4639"/>
    <lineage>
        <taxon>Eukaryota</taxon>
        <taxon>Viridiplantae</taxon>
        <taxon>Streptophyta</taxon>
        <taxon>Embryophyta</taxon>
        <taxon>Tracheophyta</taxon>
        <taxon>Spermatophyta</taxon>
        <taxon>Magnoliopsida</taxon>
        <taxon>Liliopsida</taxon>
        <taxon>Zingiberales</taxon>
        <taxon>Musaceae</taxon>
        <taxon>Ensete</taxon>
    </lineage>
</organism>
<protein>
    <recommendedName>
        <fullName evidence="2">Jacalin-type lectin domain-containing protein</fullName>
    </recommendedName>
</protein>
<evidence type="ECO:0000259" key="2">
    <source>
        <dbReference type="PROSITE" id="PS51752"/>
    </source>
</evidence>
<dbReference type="SUPFAM" id="SSF51101">
    <property type="entry name" value="Mannose-binding lectins"/>
    <property type="match status" value="1"/>
</dbReference>
<proteinExistence type="predicted"/>
<keyword evidence="1" id="KW-0430">Lectin</keyword>
<dbReference type="PANTHER" id="PTHR47293:SF74">
    <property type="entry name" value="JACALIN-TYPE LECTIN DOMAIN-CONTAINING PROTEIN"/>
    <property type="match status" value="1"/>
</dbReference>
<dbReference type="PROSITE" id="PS51752">
    <property type="entry name" value="JACALIN_LECTIN"/>
    <property type="match status" value="1"/>
</dbReference>
<accession>A0AAV8QX97</accession>
<feature type="domain" description="Jacalin-type lectin" evidence="2">
    <location>
        <begin position="1"/>
        <end position="112"/>
    </location>
</feature>
<dbReference type="AlphaFoldDB" id="A0AAV8QX97"/>
<name>A0AAV8QX97_ENSVE</name>
<dbReference type="Proteomes" id="UP001222027">
    <property type="component" value="Unassembled WGS sequence"/>
</dbReference>
<dbReference type="EMBL" id="JAQQAF010000006">
    <property type="protein sequence ID" value="KAJ8480457.1"/>
    <property type="molecule type" value="Genomic_DNA"/>
</dbReference>
<comment type="caution">
    <text evidence="3">The sequence shown here is derived from an EMBL/GenBank/DDBJ whole genome shotgun (WGS) entry which is preliminary data.</text>
</comment>
<dbReference type="InterPro" id="IPR001229">
    <property type="entry name" value="Jacalin-like_lectin_dom"/>
</dbReference>
<dbReference type="InterPro" id="IPR036404">
    <property type="entry name" value="Jacalin-like_lectin_dom_sf"/>
</dbReference>
<dbReference type="CDD" id="cd09612">
    <property type="entry name" value="Jacalin"/>
    <property type="match status" value="1"/>
</dbReference>
<reference evidence="3 4" key="1">
    <citation type="submission" date="2022-12" db="EMBL/GenBank/DDBJ databases">
        <title>Chromosome-scale assembly of the Ensete ventricosum genome.</title>
        <authorList>
            <person name="Dussert Y."/>
            <person name="Stocks J."/>
            <person name="Wendawek A."/>
            <person name="Woldeyes F."/>
            <person name="Nichols R.A."/>
            <person name="Borrell J.S."/>
        </authorList>
    </citation>
    <scope>NUCLEOTIDE SEQUENCE [LARGE SCALE GENOMIC DNA]</scope>
    <source>
        <strain evidence="4">cv. Maze</strain>
        <tissue evidence="3">Seeds</tissue>
    </source>
</reference>
<sequence>MLLQKRILNHRRYGQAVWGNRHGGGGGIKTDKIAFDLPFEILTHVTGYFGTTMLMGPTAVKSLMFHTTKRGYRPYGDELGTFFSSSLVDGMIIGFHGRSGWYIDSVGVHALKEKVPSACGPANDSKRCNDKALSLLDYPSWSGKPVNSTKEIAEEVIYGLIKEPAPTGPGPWGVVSLFGLPEMEAAETPRTTPGQI</sequence>
<dbReference type="Pfam" id="PF01419">
    <property type="entry name" value="Jacalin"/>
    <property type="match status" value="1"/>
</dbReference>
<evidence type="ECO:0000313" key="3">
    <source>
        <dbReference type="EMBL" id="KAJ8480457.1"/>
    </source>
</evidence>
<evidence type="ECO:0000256" key="1">
    <source>
        <dbReference type="ARBA" id="ARBA00022734"/>
    </source>
</evidence>
<dbReference type="PANTHER" id="PTHR47293">
    <property type="entry name" value="JACALIN-RELATED LECTIN 3"/>
    <property type="match status" value="1"/>
</dbReference>
<dbReference type="Gene3D" id="2.100.10.30">
    <property type="entry name" value="Jacalin-like lectin domain"/>
    <property type="match status" value="1"/>
</dbReference>
<keyword evidence="4" id="KW-1185">Reference proteome</keyword>
<evidence type="ECO:0000313" key="4">
    <source>
        <dbReference type="Proteomes" id="UP001222027"/>
    </source>
</evidence>
<gene>
    <name evidence="3" type="ORF">OPV22_024184</name>
</gene>
<dbReference type="SMART" id="SM00915">
    <property type="entry name" value="Jacalin"/>
    <property type="match status" value="1"/>
</dbReference>